<keyword evidence="4" id="KW-0963">Cytoplasm</keyword>
<dbReference type="STRING" id="354355.SAMN05660816_04106"/>
<keyword evidence="9" id="KW-0067">ATP-binding</keyword>
<name>A0A1V9E413_9BACT</name>
<proteinExistence type="inferred from homology"/>
<evidence type="ECO:0000256" key="11">
    <source>
        <dbReference type="ARBA" id="ARBA00048366"/>
    </source>
</evidence>
<dbReference type="GO" id="GO:0008033">
    <property type="term" value="P:tRNA processing"/>
    <property type="evidence" value="ECO:0007669"/>
    <property type="project" value="UniProtKB-KW"/>
</dbReference>
<keyword evidence="6" id="KW-0819">tRNA processing</keyword>
<keyword evidence="14" id="KW-1185">Reference proteome</keyword>
<dbReference type="PROSITE" id="PS51163">
    <property type="entry name" value="YRDC"/>
    <property type="match status" value="1"/>
</dbReference>
<sequence length="189" mass="20930">MDFSHDVDHCLKVLQGGGLILYPTDTIWGIGCDATNATAVNRIFNLKQRPEAKSMIILLADEKELMQYVAHIDLQVFDYLAKVKKPTTVIYEGAIGLADNVINADGTVAIRIVKDTFCKHLIKRLRKPIVSTSANISGDPSPAIFSDISPAIWQGVDYIVQHRQKETTQHAASSIIKWNKDGSVTVIRE</sequence>
<evidence type="ECO:0000256" key="4">
    <source>
        <dbReference type="ARBA" id="ARBA00022490"/>
    </source>
</evidence>
<dbReference type="OrthoDB" id="9814580at2"/>
<protein>
    <recommendedName>
        <fullName evidence="10">L-threonylcarbamoyladenylate synthase</fullName>
        <ecNumber evidence="3">2.7.7.87</ecNumber>
    </recommendedName>
    <alternativeName>
        <fullName evidence="10">L-threonylcarbamoyladenylate synthase</fullName>
    </alternativeName>
</protein>
<evidence type="ECO:0000256" key="7">
    <source>
        <dbReference type="ARBA" id="ARBA00022695"/>
    </source>
</evidence>
<comment type="catalytic activity">
    <reaction evidence="11">
        <text>L-threonine + hydrogencarbonate + ATP = L-threonylcarbamoyladenylate + diphosphate + H2O</text>
        <dbReference type="Rhea" id="RHEA:36407"/>
        <dbReference type="ChEBI" id="CHEBI:15377"/>
        <dbReference type="ChEBI" id="CHEBI:17544"/>
        <dbReference type="ChEBI" id="CHEBI:30616"/>
        <dbReference type="ChEBI" id="CHEBI:33019"/>
        <dbReference type="ChEBI" id="CHEBI:57926"/>
        <dbReference type="ChEBI" id="CHEBI:73682"/>
        <dbReference type="EC" id="2.7.7.87"/>
    </reaction>
</comment>
<organism evidence="13 14">
    <name type="scientific">Niastella yeongjuensis</name>
    <dbReference type="NCBI Taxonomy" id="354355"/>
    <lineage>
        <taxon>Bacteria</taxon>
        <taxon>Pseudomonadati</taxon>
        <taxon>Bacteroidota</taxon>
        <taxon>Chitinophagia</taxon>
        <taxon>Chitinophagales</taxon>
        <taxon>Chitinophagaceae</taxon>
        <taxon>Niastella</taxon>
    </lineage>
</organism>
<evidence type="ECO:0000313" key="13">
    <source>
        <dbReference type="EMBL" id="OQP40860.1"/>
    </source>
</evidence>
<dbReference type="AlphaFoldDB" id="A0A1V9E413"/>
<reference evidence="14" key="1">
    <citation type="submission" date="2016-04" db="EMBL/GenBank/DDBJ databases">
        <authorList>
            <person name="Chen L."/>
            <person name="Zhuang W."/>
            <person name="Wang G."/>
        </authorList>
    </citation>
    <scope>NUCLEOTIDE SEQUENCE [LARGE SCALE GENOMIC DNA]</scope>
    <source>
        <strain evidence="14">17621</strain>
    </source>
</reference>
<gene>
    <name evidence="13" type="ORF">A4H97_14725</name>
</gene>
<comment type="subcellular location">
    <subcellularLocation>
        <location evidence="1">Cytoplasm</location>
    </subcellularLocation>
</comment>
<dbReference type="InterPro" id="IPR006070">
    <property type="entry name" value="Sua5-like_dom"/>
</dbReference>
<evidence type="ECO:0000256" key="10">
    <source>
        <dbReference type="ARBA" id="ARBA00029774"/>
    </source>
</evidence>
<evidence type="ECO:0000256" key="5">
    <source>
        <dbReference type="ARBA" id="ARBA00022679"/>
    </source>
</evidence>
<evidence type="ECO:0000256" key="9">
    <source>
        <dbReference type="ARBA" id="ARBA00022840"/>
    </source>
</evidence>
<comment type="caution">
    <text evidence="13">The sequence shown here is derived from an EMBL/GenBank/DDBJ whole genome shotgun (WGS) entry which is preliminary data.</text>
</comment>
<dbReference type="InterPro" id="IPR050156">
    <property type="entry name" value="TC-AMP_synthase_SUA5"/>
</dbReference>
<evidence type="ECO:0000256" key="1">
    <source>
        <dbReference type="ARBA" id="ARBA00004496"/>
    </source>
</evidence>
<dbReference type="InterPro" id="IPR017945">
    <property type="entry name" value="DHBP_synth_RibB-like_a/b_dom"/>
</dbReference>
<keyword evidence="8" id="KW-0547">Nucleotide-binding</keyword>
<dbReference type="Gene3D" id="3.90.870.10">
    <property type="entry name" value="DHBP synthase"/>
    <property type="match status" value="1"/>
</dbReference>
<dbReference type="PANTHER" id="PTHR17490">
    <property type="entry name" value="SUA5"/>
    <property type="match status" value="1"/>
</dbReference>
<dbReference type="GO" id="GO:0005524">
    <property type="term" value="F:ATP binding"/>
    <property type="evidence" value="ECO:0007669"/>
    <property type="project" value="UniProtKB-KW"/>
</dbReference>
<comment type="similarity">
    <text evidence="2">Belongs to the SUA5 family.</text>
</comment>
<keyword evidence="5" id="KW-0808">Transferase</keyword>
<dbReference type="RefSeq" id="WP_081203842.1">
    <property type="nucleotide sequence ID" value="NZ_FOCZ01000007.1"/>
</dbReference>
<dbReference type="SUPFAM" id="SSF55821">
    <property type="entry name" value="YrdC/RibB"/>
    <property type="match status" value="1"/>
</dbReference>
<feature type="domain" description="YrdC-like" evidence="12">
    <location>
        <begin position="4"/>
        <end position="189"/>
    </location>
</feature>
<dbReference type="GO" id="GO:0003725">
    <property type="term" value="F:double-stranded RNA binding"/>
    <property type="evidence" value="ECO:0007669"/>
    <property type="project" value="InterPro"/>
</dbReference>
<dbReference type="GO" id="GO:0005737">
    <property type="term" value="C:cytoplasm"/>
    <property type="evidence" value="ECO:0007669"/>
    <property type="project" value="UniProtKB-SubCell"/>
</dbReference>
<keyword evidence="7" id="KW-0548">Nucleotidyltransferase</keyword>
<dbReference type="NCBIfam" id="TIGR00057">
    <property type="entry name" value="L-threonylcarbamoyladenylate synthase"/>
    <property type="match status" value="1"/>
</dbReference>
<dbReference type="Pfam" id="PF01300">
    <property type="entry name" value="Sua5_yciO_yrdC"/>
    <property type="match status" value="1"/>
</dbReference>
<accession>A0A1V9E413</accession>
<evidence type="ECO:0000256" key="2">
    <source>
        <dbReference type="ARBA" id="ARBA00007663"/>
    </source>
</evidence>
<evidence type="ECO:0000259" key="12">
    <source>
        <dbReference type="PROSITE" id="PS51163"/>
    </source>
</evidence>
<dbReference type="Proteomes" id="UP000192610">
    <property type="component" value="Unassembled WGS sequence"/>
</dbReference>
<dbReference type="EMBL" id="LVXG01000067">
    <property type="protein sequence ID" value="OQP40860.1"/>
    <property type="molecule type" value="Genomic_DNA"/>
</dbReference>
<evidence type="ECO:0000256" key="6">
    <source>
        <dbReference type="ARBA" id="ARBA00022694"/>
    </source>
</evidence>
<dbReference type="EC" id="2.7.7.87" evidence="3"/>
<dbReference type="GO" id="GO:0006450">
    <property type="term" value="P:regulation of translational fidelity"/>
    <property type="evidence" value="ECO:0007669"/>
    <property type="project" value="TreeGrafter"/>
</dbReference>
<evidence type="ECO:0000256" key="8">
    <source>
        <dbReference type="ARBA" id="ARBA00022741"/>
    </source>
</evidence>
<dbReference type="GO" id="GO:0000049">
    <property type="term" value="F:tRNA binding"/>
    <property type="evidence" value="ECO:0007669"/>
    <property type="project" value="TreeGrafter"/>
</dbReference>
<evidence type="ECO:0000256" key="3">
    <source>
        <dbReference type="ARBA" id="ARBA00012584"/>
    </source>
</evidence>
<dbReference type="GO" id="GO:0061710">
    <property type="term" value="F:L-threonylcarbamoyladenylate synthase"/>
    <property type="evidence" value="ECO:0007669"/>
    <property type="project" value="UniProtKB-EC"/>
</dbReference>
<evidence type="ECO:0000313" key="14">
    <source>
        <dbReference type="Proteomes" id="UP000192610"/>
    </source>
</evidence>
<dbReference type="PANTHER" id="PTHR17490:SF16">
    <property type="entry name" value="THREONYLCARBAMOYL-AMP SYNTHASE"/>
    <property type="match status" value="1"/>
</dbReference>